<dbReference type="InterPro" id="IPR008978">
    <property type="entry name" value="HSP20-like_chaperone"/>
</dbReference>
<dbReference type="CDD" id="cd06464">
    <property type="entry name" value="ACD_sHsps-like"/>
    <property type="match status" value="1"/>
</dbReference>
<dbReference type="EMBL" id="JAGSOY010000007">
    <property type="protein sequence ID" value="MBU2710446.1"/>
    <property type="molecule type" value="Genomic_DNA"/>
</dbReference>
<feature type="domain" description="SHSP" evidence="3">
    <location>
        <begin position="84"/>
        <end position="198"/>
    </location>
</feature>
<dbReference type="PANTHER" id="PTHR11527">
    <property type="entry name" value="HEAT-SHOCK PROTEIN 20 FAMILY MEMBER"/>
    <property type="match status" value="1"/>
</dbReference>
<evidence type="ECO:0000259" key="3">
    <source>
        <dbReference type="PROSITE" id="PS01031"/>
    </source>
</evidence>
<dbReference type="InterPro" id="IPR031107">
    <property type="entry name" value="Small_HSP"/>
</dbReference>
<evidence type="ECO:0000313" key="4">
    <source>
        <dbReference type="EMBL" id="MBU2710446.1"/>
    </source>
</evidence>
<dbReference type="RefSeq" id="WP_215818609.1">
    <property type="nucleotide sequence ID" value="NZ_JAGSOY010000007.1"/>
</dbReference>
<dbReference type="SUPFAM" id="SSF49764">
    <property type="entry name" value="HSP20-like chaperones"/>
    <property type="match status" value="1"/>
</dbReference>
<dbReference type="Pfam" id="PF00011">
    <property type="entry name" value="HSP20"/>
    <property type="match status" value="1"/>
</dbReference>
<gene>
    <name evidence="4" type="ORF">KCG35_05200</name>
</gene>
<evidence type="ECO:0000256" key="2">
    <source>
        <dbReference type="RuleBase" id="RU003616"/>
    </source>
</evidence>
<reference evidence="4 5" key="1">
    <citation type="submission" date="2021-04" db="EMBL/GenBank/DDBJ databases">
        <authorList>
            <person name="Pira H."/>
            <person name="Risdian C."/>
            <person name="Wink J."/>
        </authorList>
    </citation>
    <scope>NUCLEOTIDE SEQUENCE [LARGE SCALE GENOMIC DNA]</scope>
    <source>
        <strain evidence="4 5">WH53</strain>
    </source>
</reference>
<evidence type="ECO:0000313" key="5">
    <source>
        <dbReference type="Proteomes" id="UP000690515"/>
    </source>
</evidence>
<organism evidence="4 5">
    <name type="scientific">Zooshikella harenae</name>
    <dbReference type="NCBI Taxonomy" id="2827238"/>
    <lineage>
        <taxon>Bacteria</taxon>
        <taxon>Pseudomonadati</taxon>
        <taxon>Pseudomonadota</taxon>
        <taxon>Gammaproteobacteria</taxon>
        <taxon>Oceanospirillales</taxon>
        <taxon>Zooshikellaceae</taxon>
        <taxon>Zooshikella</taxon>
    </lineage>
</organism>
<dbReference type="InterPro" id="IPR002068">
    <property type="entry name" value="A-crystallin/Hsp20_dom"/>
</dbReference>
<name>A0ABS5ZAX2_9GAMM</name>
<sequence length="199" mass="23318">MNLQKLNPWNWFKHEESQKTNEHVMPVTREAESKDMPVSSNNYKHYPIFQLHREIERLFDEAFRGFNLPNLDPSHFSTNSNSGLNPESFRPSLNVSSDDNGYQITLEAPGLTEKDIDIEIKRDIMTIQGSKQEEKENKDRHFYRIERHYGTFQRVLSLPEDANTDAIQAEMKNGVLKITIPRQESEITNKRKITIQSNR</sequence>
<protein>
    <submittedName>
        <fullName evidence="4">Hsp20/alpha crystallin family protein</fullName>
    </submittedName>
</protein>
<comment type="similarity">
    <text evidence="1 2">Belongs to the small heat shock protein (HSP20) family.</text>
</comment>
<accession>A0ABS5ZAX2</accession>
<comment type="caution">
    <text evidence="4">The sequence shown here is derived from an EMBL/GenBank/DDBJ whole genome shotgun (WGS) entry which is preliminary data.</text>
</comment>
<dbReference type="Gene3D" id="2.60.40.790">
    <property type="match status" value="1"/>
</dbReference>
<evidence type="ECO:0000256" key="1">
    <source>
        <dbReference type="PROSITE-ProRule" id="PRU00285"/>
    </source>
</evidence>
<dbReference type="PROSITE" id="PS01031">
    <property type="entry name" value="SHSP"/>
    <property type="match status" value="1"/>
</dbReference>
<dbReference type="Proteomes" id="UP000690515">
    <property type="component" value="Unassembled WGS sequence"/>
</dbReference>
<proteinExistence type="inferred from homology"/>
<keyword evidence="5" id="KW-1185">Reference proteome</keyword>